<dbReference type="InterPro" id="IPR016035">
    <property type="entry name" value="Acyl_Trfase/lysoPLipase"/>
</dbReference>
<feature type="compositionally biased region" description="Low complexity" evidence="7">
    <location>
        <begin position="88"/>
        <end position="104"/>
    </location>
</feature>
<dbReference type="VEuPathDB" id="PlasmoDB:PRCDC_0922000"/>
<comment type="similarity">
    <text evidence="1">Belongs to the PLPL family.</text>
</comment>
<evidence type="ECO:0000256" key="5">
    <source>
        <dbReference type="PROSITE-ProRule" id="PRU01161"/>
    </source>
</evidence>
<proteinExistence type="inferred from homology"/>
<evidence type="ECO:0000256" key="2">
    <source>
        <dbReference type="ARBA" id="ARBA00022801"/>
    </source>
</evidence>
<keyword evidence="2 10" id="KW-0378">Hydrolase</keyword>
<keyword evidence="8" id="KW-0472">Membrane</keyword>
<keyword evidence="8" id="KW-0812">Transmembrane</keyword>
<reference evidence="10" key="2">
    <citation type="submission" date="2014-05" db="EMBL/GenBank/DDBJ databases">
        <title>The genome sequences of chimpanzee malaria parasites reveal the path to human adaptation.</title>
        <authorList>
            <person name="Otto T.D."/>
            <person name="Rayner J.C."/>
            <person name="Boehme U."/>
            <person name="Pain A."/>
            <person name="Spottiswoode N."/>
            <person name="Sanders M."/>
            <person name="Quail M."/>
            <person name="Ollomo B."/>
            <person name="Renaud F."/>
            <person name="Thomas A.W."/>
            <person name="Prugnolle F."/>
            <person name="Conway D.J."/>
            <person name="Newbold C."/>
            <person name="Berriman M."/>
        </authorList>
    </citation>
    <scope>NUCLEOTIDE SEQUENCE [LARGE SCALE GENOMIC DNA]</scope>
    <source>
        <strain evidence="10">CDC</strain>
    </source>
</reference>
<dbReference type="SUPFAM" id="SSF58104">
    <property type="entry name" value="Methyl-accepting chemotaxis protein (MCP) signaling domain"/>
    <property type="match status" value="1"/>
</dbReference>
<feature type="transmembrane region" description="Helical" evidence="8">
    <location>
        <begin position="269"/>
        <end position="288"/>
    </location>
</feature>
<feature type="compositionally biased region" description="Basic and acidic residues" evidence="7">
    <location>
        <begin position="359"/>
        <end position="371"/>
    </location>
</feature>
<evidence type="ECO:0000256" key="7">
    <source>
        <dbReference type="SAM" id="MobiDB-lite"/>
    </source>
</evidence>
<comment type="caution">
    <text evidence="5">Lacks conserved residue(s) required for the propagation of feature annotation.</text>
</comment>
<dbReference type="VEuPathDB" id="PlasmoDB:PRG01_0931400"/>
<feature type="region of interest" description="Disordered" evidence="7">
    <location>
        <begin position="314"/>
        <end position="376"/>
    </location>
</feature>
<evidence type="ECO:0000313" key="11">
    <source>
        <dbReference type="Proteomes" id="UP000027581"/>
    </source>
</evidence>
<evidence type="ECO:0000256" key="6">
    <source>
        <dbReference type="SAM" id="Coils"/>
    </source>
</evidence>
<dbReference type="GO" id="GO:0004806">
    <property type="term" value="F:triacylglycerol lipase activity"/>
    <property type="evidence" value="ECO:0007669"/>
    <property type="project" value="UniProtKB-EC"/>
</dbReference>
<dbReference type="Pfam" id="PF11815">
    <property type="entry name" value="DUF3336"/>
    <property type="match status" value="1"/>
</dbReference>
<dbReference type="InterPro" id="IPR021771">
    <property type="entry name" value="Triacylglycerol_lipase_N"/>
</dbReference>
<keyword evidence="4" id="KW-0443">Lipid metabolism</keyword>
<dbReference type="InterPro" id="IPR002641">
    <property type="entry name" value="PNPLA_dom"/>
</dbReference>
<accession>A0A060RXH5</accession>
<feature type="domain" description="PNPLA" evidence="9">
    <location>
        <begin position="620"/>
        <end position="816"/>
    </location>
</feature>
<dbReference type="GO" id="GO:0016042">
    <property type="term" value="P:lipid catabolic process"/>
    <property type="evidence" value="ECO:0007669"/>
    <property type="project" value="UniProtKB-KW"/>
</dbReference>
<evidence type="ECO:0000313" key="10">
    <source>
        <dbReference type="EMBL" id="CDO64299.1"/>
    </source>
</evidence>
<protein>
    <submittedName>
        <fullName evidence="10">Patatin-like phospholipase, putative</fullName>
        <ecNumber evidence="10">3.1.1.3</ecNumber>
        <ecNumber evidence="10">3.1.1.4</ecNumber>
    </submittedName>
</protein>
<feature type="coiled-coil region" evidence="6">
    <location>
        <begin position="397"/>
        <end position="501"/>
    </location>
</feature>
<dbReference type="Proteomes" id="UP000027581">
    <property type="component" value="Unassembled WGS sequence"/>
</dbReference>
<dbReference type="PANTHER" id="PTHR14226">
    <property type="entry name" value="NEUROPATHY TARGET ESTERASE/SWISS CHEESE D.MELANOGASTER"/>
    <property type="match status" value="1"/>
</dbReference>
<feature type="region of interest" description="Disordered" evidence="7">
    <location>
        <begin position="84"/>
        <end position="114"/>
    </location>
</feature>
<keyword evidence="3" id="KW-0442">Lipid degradation</keyword>
<dbReference type="PANTHER" id="PTHR14226:SF66">
    <property type="entry name" value="TRIACYLGLYCEROL LIPASE PTL2"/>
    <property type="match status" value="1"/>
</dbReference>
<dbReference type="InterPro" id="IPR050301">
    <property type="entry name" value="NTE"/>
</dbReference>
<evidence type="ECO:0000256" key="3">
    <source>
        <dbReference type="ARBA" id="ARBA00022963"/>
    </source>
</evidence>
<sequence length="1329" mass="155810">MKTPEFSLDSLKNNRKKKSKKLNYENWSAHYFLKLPIFVILMIVFSLNAFIYLLIRFFIYFFENTSFWMITKYKDFHFFVRKKKNDKTPSSSSSSSNKMKYNDNNNKDDEPILNKNEKDDSIFQIERLMNTCNNYDDYIKYAYSMDVLTGKTVHINENDDYINIYDVHLLKKTSESIQTNLLNKDILLLLEDIKIATSPRIKGIFQEKYYCKTYSIPHLIVTEFINNVMNGLNFLENYIEQQKQININYKFSDEYLVIKKYFKDIFRQWGNTALFLSGGAILGLHHFGVLEVFLKSSIKADYFNYYAKKLTTQKKKKEEKLPRNSHRNDISNDNNKNDIHKDSQDKKKKYIILKSNSNNEKKVSSGDSDKKKQNKKKYINRMKQGIKKNIQDNQKEYYDYNNNRDDYNNNVDNYNNNVDDCNNNVDNYNNNVDNYNNNVDDCNNNVDNCNNNVDNCNNNVDNCNNNVDDYNNNVDDCNNNVDNYNNNVDDCNNNVDDCNNNVDDHNDFHYDNSSSSNTSVYHSSICEDFNLFCTDQMIKLKQYNVKDKKKKSIMNFNTLCNNITNHNGRSTHINNNKVPIKQDGDLNFNKKDINMNPNNLKEKQKNLLFDSLNKFYNDSEQPNKNGNFPLTKNNENDFVENFEDNILPQIICGTSAGSIVAAWICTRTNNELLHEFNINFIYNIVSCFSSENWFYSFFNIYKKGNFYDIDKIVKLIYNLYGDMTFLEAFIKTNLVLNITVTRAECENNNFSCDEDGHIVLNYMNSPNVLIYTAVLASCSFPYLLQPFKLLEKKYNKENVYRFMSIKEVNNSKLILNSNTLYKNRILLKEDSDGLALSRSLENSDIKSEKTCNNHDTWKHNYSNSNHYFNSNINLDDEQKNLNEPQQSISNNVHNYENKNSSCATIDTCMKEEYILSKTILENEFINKPINNNINKDYMQNNGEVEFIGKKNHHILSKNNIKNNDNETIASFFVSNNDLNSTGEKSKKKKKIINNNNNNNNNDDHDHNNNMDFPDSLLDHKGDKNDFLILREEKKKKDNINKNDMNDYNTCDDNCDVNDDDDELEDEDDICINRVLRNEIDGGNILDKEKITKKKKNNKDTSIIEKKGTVLTDNWENENMLIEKTYENGNLSNKYIDINEYRNINLLNEEYTIINSVQFKNMYFHDGSLKSDIPAHNLNQILSVKYKIVSQVNPHVFPFTGVRVHGEAGKPVKWRGSSGNWRAGFLMSSMEILFKENMRYILRLMALLDLSPTIRGLNAGSIAMQNYNGDITLHPKRLYLKHFKLISVSNYDDVEWYIQQGRQMTFQKLPLILNRMKIEKKLIKMKKCFF</sequence>
<dbReference type="Gene3D" id="3.40.1090.10">
    <property type="entry name" value="Cytosolic phospholipase A2 catalytic domain"/>
    <property type="match status" value="1"/>
</dbReference>
<evidence type="ECO:0000256" key="1">
    <source>
        <dbReference type="ARBA" id="ARBA00006104"/>
    </source>
</evidence>
<dbReference type="EC" id="3.1.1.3" evidence="10"/>
<keyword evidence="6" id="KW-0175">Coiled coil</keyword>
<keyword evidence="8" id="KW-1133">Transmembrane helix</keyword>
<dbReference type="SUPFAM" id="SSF52151">
    <property type="entry name" value="FabD/lysophospholipase-like"/>
    <property type="match status" value="2"/>
</dbReference>
<feature type="compositionally biased region" description="Basic and acidic residues" evidence="7">
    <location>
        <begin position="105"/>
        <end position="114"/>
    </location>
</feature>
<dbReference type="Gene3D" id="1.10.287.950">
    <property type="entry name" value="Methyl-accepting chemotaxis protein"/>
    <property type="match status" value="1"/>
</dbReference>
<evidence type="ECO:0000256" key="8">
    <source>
        <dbReference type="SAM" id="Phobius"/>
    </source>
</evidence>
<dbReference type="EC" id="3.1.1.4" evidence="10"/>
<keyword evidence="11" id="KW-1185">Reference proteome</keyword>
<feature type="short sequence motif" description="GXSXG" evidence="5">
    <location>
        <begin position="653"/>
        <end position="657"/>
    </location>
</feature>
<dbReference type="PhylomeDB" id="A0A060RXH5"/>
<dbReference type="PROSITE" id="PS51635">
    <property type="entry name" value="PNPLA"/>
    <property type="match status" value="1"/>
</dbReference>
<gene>
    <name evidence="10" type="ORF">PRCDC_0922000</name>
</gene>
<evidence type="ECO:0000256" key="4">
    <source>
        <dbReference type="ARBA" id="ARBA00023098"/>
    </source>
</evidence>
<evidence type="ECO:0000259" key="9">
    <source>
        <dbReference type="PROSITE" id="PS51635"/>
    </source>
</evidence>
<name>A0A060RXH5_PLARE</name>
<dbReference type="Pfam" id="PF01734">
    <property type="entry name" value="Patatin"/>
    <property type="match status" value="1"/>
</dbReference>
<reference evidence="10" key="1">
    <citation type="submission" date="2014-01" db="EMBL/GenBank/DDBJ databases">
        <authorList>
            <person name="Aslett M."/>
        </authorList>
    </citation>
    <scope>NUCLEOTIDE SEQUENCE</scope>
    <source>
        <strain evidence="10">CDC</strain>
    </source>
</reference>
<feature type="transmembrane region" description="Helical" evidence="8">
    <location>
        <begin position="37"/>
        <end position="62"/>
    </location>
</feature>
<organism evidence="10 11">
    <name type="scientific">Plasmodium reichenowi</name>
    <dbReference type="NCBI Taxonomy" id="5854"/>
    <lineage>
        <taxon>Eukaryota</taxon>
        <taxon>Sar</taxon>
        <taxon>Alveolata</taxon>
        <taxon>Apicomplexa</taxon>
        <taxon>Aconoidasida</taxon>
        <taxon>Haemosporida</taxon>
        <taxon>Plasmodiidae</taxon>
        <taxon>Plasmodium</taxon>
        <taxon>Plasmodium (Laverania)</taxon>
    </lineage>
</organism>
<feature type="region of interest" description="Disordered" evidence="7">
    <location>
        <begin position="976"/>
        <end position="1008"/>
    </location>
</feature>
<dbReference type="EMBL" id="HG810770">
    <property type="protein sequence ID" value="CDO64299.1"/>
    <property type="molecule type" value="Genomic_DNA"/>
</dbReference>
<feature type="compositionally biased region" description="Basic and acidic residues" evidence="7">
    <location>
        <begin position="316"/>
        <end position="345"/>
    </location>
</feature>
<dbReference type="GO" id="GO:0004623">
    <property type="term" value="F:phospholipase A2 activity"/>
    <property type="evidence" value="ECO:0007669"/>
    <property type="project" value="UniProtKB-EC"/>
</dbReference>